<evidence type="ECO:0000313" key="2">
    <source>
        <dbReference type="Proteomes" id="UP000203464"/>
    </source>
</evidence>
<dbReference type="PROSITE" id="PS51257">
    <property type="entry name" value="PROKAR_LIPOPROTEIN"/>
    <property type="match status" value="1"/>
</dbReference>
<dbReference type="AlphaFoldDB" id="A0A238KRB9"/>
<organism evidence="1 2">
    <name type="scientific">Octadecabacter ascidiaceicola</name>
    <dbReference type="NCBI Taxonomy" id="1655543"/>
    <lineage>
        <taxon>Bacteria</taxon>
        <taxon>Pseudomonadati</taxon>
        <taxon>Pseudomonadota</taxon>
        <taxon>Alphaproteobacteria</taxon>
        <taxon>Rhodobacterales</taxon>
        <taxon>Roseobacteraceae</taxon>
        <taxon>Octadecabacter</taxon>
    </lineage>
</organism>
<reference evidence="2" key="1">
    <citation type="submission" date="2017-05" db="EMBL/GenBank/DDBJ databases">
        <authorList>
            <person name="Rodrigo-Torres L."/>
            <person name="Arahal R. D."/>
            <person name="Lucena T."/>
        </authorList>
    </citation>
    <scope>NUCLEOTIDE SEQUENCE [LARGE SCALE GENOMIC DNA]</scope>
    <source>
        <strain evidence="2">CECT 8868</strain>
    </source>
</reference>
<dbReference type="Proteomes" id="UP000203464">
    <property type="component" value="Unassembled WGS sequence"/>
</dbReference>
<accession>A0A238KRB9</accession>
<proteinExistence type="predicted"/>
<protein>
    <recommendedName>
        <fullName evidence="3">Lipoprotein</fullName>
    </recommendedName>
</protein>
<evidence type="ECO:0008006" key="3">
    <source>
        <dbReference type="Google" id="ProtNLM"/>
    </source>
</evidence>
<evidence type="ECO:0000313" key="1">
    <source>
        <dbReference type="EMBL" id="SMX45207.1"/>
    </source>
</evidence>
<name>A0A238KRB9_9RHOB</name>
<keyword evidence="2" id="KW-1185">Reference proteome</keyword>
<dbReference type="EMBL" id="FXYD01000007">
    <property type="protein sequence ID" value="SMX45207.1"/>
    <property type="molecule type" value="Genomic_DNA"/>
</dbReference>
<gene>
    <name evidence="1" type="ORF">OCA8868_03263</name>
</gene>
<sequence length="167" mass="17468">MTSKLVVLLGTIGLAGCVSEGPTSTDQSTNAVSPNAAQFASFGRAAGKACIAQFLGESNSTSILNSSGYTPEPTSGRRHYFARSIEGGRRSIGGKDMGRTGVGLPSEPDRHGRLVCTASVSGFTEANGNAFYRAFQAEFNASSIASSVSVWGRYENNRTSIGVRYTP</sequence>